<organism evidence="5">
    <name type="scientific">Thelazia callipaeda</name>
    <name type="common">Oriental eyeworm</name>
    <name type="synonym">Parasitic nematode</name>
    <dbReference type="NCBI Taxonomy" id="103827"/>
    <lineage>
        <taxon>Eukaryota</taxon>
        <taxon>Metazoa</taxon>
        <taxon>Ecdysozoa</taxon>
        <taxon>Nematoda</taxon>
        <taxon>Chromadorea</taxon>
        <taxon>Rhabditida</taxon>
        <taxon>Spirurina</taxon>
        <taxon>Spiruromorpha</taxon>
        <taxon>Thelazioidea</taxon>
        <taxon>Thelaziidae</taxon>
        <taxon>Thelazia</taxon>
    </lineage>
</organism>
<dbReference type="Proteomes" id="UP000276776">
    <property type="component" value="Unassembled WGS sequence"/>
</dbReference>
<reference evidence="5" key="1">
    <citation type="submission" date="2017-02" db="UniProtKB">
        <authorList>
            <consortium name="WormBaseParasite"/>
        </authorList>
    </citation>
    <scope>IDENTIFICATION</scope>
</reference>
<gene>
    <name evidence="3" type="ORF">TCLT_LOCUS4496</name>
</gene>
<dbReference type="EMBL" id="UYYF01004290">
    <property type="protein sequence ID" value="VDN01615.1"/>
    <property type="molecule type" value="Genomic_DNA"/>
</dbReference>
<dbReference type="AlphaFoldDB" id="A0A0N5CW01"/>
<accession>A0A0N5CW01</accession>
<sequence length="460" mass="51050">MSSLTIATVHDSNLAWLSLSLTTFLFLFLDADGQNPCLTNAAMCNYNKLPSLLPRLRYSRLLVLGSRSYGDRAASTGNVYSNEQIVNPSNIEKFDLRENSSPGTNPYSTGASYPVNALKPLTQNQLAVPPITNTMQTAYQLPNYDNRPLSNIYGVNEGNWQRTGNLNSQRFEKGKEGSNVYGSSVTNSEDDDLEPDFEHPKPNFNYGAQPIVDEFNKYHPQSYIQPQPQPQFQPQPQLLPELQPQLPSASQSQQQYYYQQPLNMQRFSTDNFGINNCGQAITFGRCQSPQGYYTGNNFGMPHQIPQTSNAWSRRCCCWHKFGSSGYYGTHGLPYDKGYSGDATKESPISSLNSDVSTGYYTGGEGARSYNWNGIRRQSLSSVSQIPAVNESLIVNLLKPMMSDKVEGEFPSGISIGVADMSEIKNTSNQDVDANPSALNRTKLFGKRKANVLGVYSQLEP</sequence>
<feature type="region of interest" description="Disordered" evidence="1">
    <location>
        <begin position="171"/>
        <end position="193"/>
    </location>
</feature>
<keyword evidence="2" id="KW-0732">Signal</keyword>
<feature type="chain" id="PRO_5043126472" evidence="2">
    <location>
        <begin position="34"/>
        <end position="460"/>
    </location>
</feature>
<keyword evidence="4" id="KW-1185">Reference proteome</keyword>
<evidence type="ECO:0000256" key="1">
    <source>
        <dbReference type="SAM" id="MobiDB-lite"/>
    </source>
</evidence>
<evidence type="ECO:0000313" key="4">
    <source>
        <dbReference type="Proteomes" id="UP000276776"/>
    </source>
</evidence>
<feature type="signal peptide" evidence="2">
    <location>
        <begin position="1"/>
        <end position="33"/>
    </location>
</feature>
<evidence type="ECO:0000256" key="2">
    <source>
        <dbReference type="SAM" id="SignalP"/>
    </source>
</evidence>
<evidence type="ECO:0000313" key="5">
    <source>
        <dbReference type="WBParaSite" id="TCLT_0000450701-mRNA-1"/>
    </source>
</evidence>
<evidence type="ECO:0000313" key="3">
    <source>
        <dbReference type="EMBL" id="VDN01615.1"/>
    </source>
</evidence>
<dbReference type="WBParaSite" id="TCLT_0000450701-mRNA-1">
    <property type="protein sequence ID" value="TCLT_0000450701-mRNA-1"/>
    <property type="gene ID" value="TCLT_0000450701"/>
</dbReference>
<protein>
    <submittedName>
        <fullName evidence="3 5">Uncharacterized protein</fullName>
    </submittedName>
</protein>
<reference evidence="3 4" key="2">
    <citation type="submission" date="2018-11" db="EMBL/GenBank/DDBJ databases">
        <authorList>
            <consortium name="Pathogen Informatics"/>
        </authorList>
    </citation>
    <scope>NUCLEOTIDE SEQUENCE [LARGE SCALE GENOMIC DNA]</scope>
</reference>
<proteinExistence type="predicted"/>
<name>A0A0N5CW01_THECL</name>